<protein>
    <submittedName>
        <fullName evidence="2">Uncharacterized protein</fullName>
    </submittedName>
</protein>
<name>A0A9W9KSB5_9EURO</name>
<feature type="chain" id="PRO_5040887424" evidence="1">
    <location>
        <begin position="20"/>
        <end position="125"/>
    </location>
</feature>
<keyword evidence="1" id="KW-0732">Signal</keyword>
<dbReference type="Proteomes" id="UP001149165">
    <property type="component" value="Unassembled WGS sequence"/>
</dbReference>
<reference evidence="2" key="1">
    <citation type="submission" date="2022-11" db="EMBL/GenBank/DDBJ databases">
        <authorList>
            <person name="Petersen C."/>
        </authorList>
    </citation>
    <scope>NUCLEOTIDE SEQUENCE</scope>
    <source>
        <strain evidence="2">IBT 30069</strain>
    </source>
</reference>
<keyword evidence="3" id="KW-1185">Reference proteome</keyword>
<comment type="caution">
    <text evidence="2">The sequence shown here is derived from an EMBL/GenBank/DDBJ whole genome shotgun (WGS) entry which is preliminary data.</text>
</comment>
<reference evidence="2" key="2">
    <citation type="journal article" date="2023" name="IMA Fungus">
        <title>Comparative genomic study of the Penicillium genus elucidates a diverse pangenome and 15 lateral gene transfer events.</title>
        <authorList>
            <person name="Petersen C."/>
            <person name="Sorensen T."/>
            <person name="Nielsen M.R."/>
            <person name="Sondergaard T.E."/>
            <person name="Sorensen J.L."/>
            <person name="Fitzpatrick D.A."/>
            <person name="Frisvad J.C."/>
            <person name="Nielsen K.L."/>
        </authorList>
    </citation>
    <scope>NUCLEOTIDE SEQUENCE</scope>
    <source>
        <strain evidence="2">IBT 30069</strain>
    </source>
</reference>
<dbReference type="EMBL" id="JAPQKH010000001">
    <property type="protein sequence ID" value="KAJ5116116.1"/>
    <property type="molecule type" value="Genomic_DNA"/>
</dbReference>
<dbReference type="AlphaFoldDB" id="A0A9W9KSB5"/>
<evidence type="ECO:0000313" key="2">
    <source>
        <dbReference type="EMBL" id="KAJ5116116.1"/>
    </source>
</evidence>
<accession>A0A9W9KSB5</accession>
<dbReference type="OrthoDB" id="4323386at2759"/>
<proteinExistence type="predicted"/>
<evidence type="ECO:0000313" key="3">
    <source>
        <dbReference type="Proteomes" id="UP001149165"/>
    </source>
</evidence>
<sequence>MKLATISTIAISMASSAFAWKVIDYHGTTDCNIIGNTGFWRAYNGTDSGVCHNFDSGDETSTCQQRSMADGLTECGSGIVVSGSVATGSDQCQFFRSHDCAGASRIVDAGTCVTGEYESFSCPEL</sequence>
<gene>
    <name evidence="2" type="ORF">N7456_000464</name>
</gene>
<evidence type="ECO:0000256" key="1">
    <source>
        <dbReference type="SAM" id="SignalP"/>
    </source>
</evidence>
<feature type="signal peptide" evidence="1">
    <location>
        <begin position="1"/>
        <end position="19"/>
    </location>
</feature>
<organism evidence="2 3">
    <name type="scientific">Penicillium angulare</name>
    <dbReference type="NCBI Taxonomy" id="116970"/>
    <lineage>
        <taxon>Eukaryota</taxon>
        <taxon>Fungi</taxon>
        <taxon>Dikarya</taxon>
        <taxon>Ascomycota</taxon>
        <taxon>Pezizomycotina</taxon>
        <taxon>Eurotiomycetes</taxon>
        <taxon>Eurotiomycetidae</taxon>
        <taxon>Eurotiales</taxon>
        <taxon>Aspergillaceae</taxon>
        <taxon>Penicillium</taxon>
    </lineage>
</organism>